<dbReference type="Pfam" id="PF03473">
    <property type="entry name" value="MOSC"/>
    <property type="match status" value="1"/>
</dbReference>
<dbReference type="PANTHER" id="PTHR30212:SF2">
    <property type="entry name" value="PROTEIN YIIM"/>
    <property type="match status" value="1"/>
</dbReference>
<sequence length="251" mass="28064">MLNKVNEVRMCNQVASNRGMNMKKLGVVNSVLAGKTVAFAHGANSAINKQVLSHRQLATELGFTNDEQGDPRFHGGIQKALHIYPSEHYSVWQQDIGDKAVFKSAGAFGENLSSNGVTEESICLKDKIRIGSTLLEVSQGRMPCWKLNVRFDQNDMAKRVQDTLRTGWYFRVLEQGDIGAGDEIILVERPYPDWPLSRIMGAVFTGCLDKEELNQLAELPLVDSWDKLVERRLETGEVEDWEMRLVGPTAG</sequence>
<proteinExistence type="predicted"/>
<evidence type="ECO:0000259" key="1">
    <source>
        <dbReference type="PROSITE" id="PS51340"/>
    </source>
</evidence>
<dbReference type="Gene3D" id="2.40.33.20">
    <property type="entry name" value="PK beta-barrel domain-like"/>
    <property type="match status" value="1"/>
</dbReference>
<protein>
    <recommendedName>
        <fullName evidence="1">MOSC domain-containing protein</fullName>
    </recommendedName>
</protein>
<organism evidence="2 3">
    <name type="scientific">Vibrio orientalis CIP 102891 = ATCC 33934</name>
    <dbReference type="NCBI Taxonomy" id="675816"/>
    <lineage>
        <taxon>Bacteria</taxon>
        <taxon>Pseudomonadati</taxon>
        <taxon>Pseudomonadota</taxon>
        <taxon>Gammaproteobacteria</taxon>
        <taxon>Vibrionales</taxon>
        <taxon>Vibrionaceae</taxon>
        <taxon>Vibrio</taxon>
        <taxon>Vibrio oreintalis group</taxon>
    </lineage>
</organism>
<keyword evidence="3" id="KW-1185">Reference proteome</keyword>
<dbReference type="Pfam" id="PF03475">
    <property type="entry name" value="YiiM_3-alpha"/>
    <property type="match status" value="1"/>
</dbReference>
<reference evidence="2 3" key="1">
    <citation type="submission" date="2009-10" db="EMBL/GenBank/DDBJ databases">
        <authorList>
            <consortium name="Los Alamos National Laboratory (LANL)"/>
            <consortium name="National Microbial Pathogen Data Resource (NMPDR)"/>
            <person name="Munk A.C."/>
            <person name="Chertkov O."/>
            <person name="Tapia R."/>
            <person name="Green L."/>
            <person name="Rogers Y."/>
            <person name="Detter J.C."/>
            <person name="Bruce D."/>
            <person name="Brettin T.S."/>
            <person name="Colwell R.R."/>
            <person name="Huq A."/>
            <person name="Grim C.J."/>
            <person name="Hasan N.A."/>
            <person name="Bartels D."/>
            <person name="Vonstein V."/>
        </authorList>
    </citation>
    <scope>NUCLEOTIDE SEQUENCE [LARGE SCALE GENOMIC DNA]</scope>
    <source>
        <strain evidence="2 3">CIP 102891</strain>
    </source>
</reference>
<dbReference type="SUPFAM" id="SSF50800">
    <property type="entry name" value="PK beta-barrel domain-like"/>
    <property type="match status" value="1"/>
</dbReference>
<dbReference type="InterPro" id="IPR052353">
    <property type="entry name" value="Benzoxazolinone_Detox_Enz"/>
</dbReference>
<dbReference type="InterPro" id="IPR011037">
    <property type="entry name" value="Pyrv_Knase-like_insert_dom_sf"/>
</dbReference>
<dbReference type="EMBL" id="ACZV01000004">
    <property type="protein sequence ID" value="EEX94568.1"/>
    <property type="molecule type" value="Genomic_DNA"/>
</dbReference>
<dbReference type="Proteomes" id="UP000003515">
    <property type="component" value="Unassembled WGS sequence"/>
</dbReference>
<name>A0ABP2H6B8_VIBOR</name>
<evidence type="ECO:0000313" key="3">
    <source>
        <dbReference type="Proteomes" id="UP000003515"/>
    </source>
</evidence>
<gene>
    <name evidence="2" type="ORF">VIA_001728</name>
</gene>
<dbReference type="InterPro" id="IPR005163">
    <property type="entry name" value="Tri_helical_YiiM-like"/>
</dbReference>
<feature type="domain" description="MOSC" evidence="1">
    <location>
        <begin position="50"/>
        <end position="187"/>
    </location>
</feature>
<accession>A0ABP2H6B8</accession>
<comment type="caution">
    <text evidence="2">The sequence shown here is derived from an EMBL/GenBank/DDBJ whole genome shotgun (WGS) entry which is preliminary data.</text>
</comment>
<dbReference type="InterPro" id="IPR005302">
    <property type="entry name" value="MoCF_Sase_C"/>
</dbReference>
<dbReference type="PROSITE" id="PS51340">
    <property type="entry name" value="MOSC"/>
    <property type="match status" value="1"/>
</dbReference>
<evidence type="ECO:0000313" key="2">
    <source>
        <dbReference type="EMBL" id="EEX94568.1"/>
    </source>
</evidence>
<dbReference type="PANTHER" id="PTHR30212">
    <property type="entry name" value="PROTEIN YIIM"/>
    <property type="match status" value="1"/>
</dbReference>